<feature type="domain" description="Xylose isomerase-like TIM barrel" evidence="1">
    <location>
        <begin position="38"/>
        <end position="201"/>
    </location>
</feature>
<accession>A0A430K588</accession>
<dbReference type="GO" id="GO:0016853">
    <property type="term" value="F:isomerase activity"/>
    <property type="evidence" value="ECO:0007669"/>
    <property type="project" value="UniProtKB-KW"/>
</dbReference>
<keyword evidence="3" id="KW-1185">Reference proteome</keyword>
<gene>
    <name evidence="2" type="ORF">EHW67_03245</name>
</gene>
<evidence type="ECO:0000313" key="2">
    <source>
        <dbReference type="EMBL" id="RTE54196.1"/>
    </source>
</evidence>
<protein>
    <submittedName>
        <fullName evidence="2">Sugar phosphate isomerase/epimerase</fullName>
    </submittedName>
</protein>
<reference evidence="2 3" key="1">
    <citation type="submission" date="2018-11" db="EMBL/GenBank/DDBJ databases">
        <title>Arenibacter aquaticus sp.nov., a marine bacterium isolated from surface seawater in the South China Sea.</title>
        <authorList>
            <person name="Guo J."/>
            <person name="Sun J."/>
        </authorList>
    </citation>
    <scope>NUCLEOTIDE SEQUENCE [LARGE SCALE GENOMIC DNA]</scope>
    <source>
        <strain evidence="2 3">GUO666</strain>
    </source>
</reference>
<organism evidence="2 3">
    <name type="scientific">Arenibacter aquaticus</name>
    <dbReference type="NCBI Taxonomy" id="2489054"/>
    <lineage>
        <taxon>Bacteria</taxon>
        <taxon>Pseudomonadati</taxon>
        <taxon>Bacteroidota</taxon>
        <taxon>Flavobacteriia</taxon>
        <taxon>Flavobacteriales</taxon>
        <taxon>Flavobacteriaceae</taxon>
        <taxon>Arenibacter</taxon>
    </lineage>
</organism>
<name>A0A430K588_9FLAO</name>
<dbReference type="Pfam" id="PF01261">
    <property type="entry name" value="AP_endonuc_2"/>
    <property type="match status" value="1"/>
</dbReference>
<comment type="caution">
    <text evidence="2">The sequence shown here is derived from an EMBL/GenBank/DDBJ whole genome shotgun (WGS) entry which is preliminary data.</text>
</comment>
<proteinExistence type="predicted"/>
<dbReference type="EMBL" id="RQPJ01000002">
    <property type="protein sequence ID" value="RTE54196.1"/>
    <property type="molecule type" value="Genomic_DNA"/>
</dbReference>
<dbReference type="AlphaFoldDB" id="A0A430K588"/>
<evidence type="ECO:0000313" key="3">
    <source>
        <dbReference type="Proteomes" id="UP000267585"/>
    </source>
</evidence>
<keyword evidence="2" id="KW-0413">Isomerase</keyword>
<dbReference type="RefSeq" id="WP_126160930.1">
    <property type="nucleotide sequence ID" value="NZ_RQPJ01000002.1"/>
</dbReference>
<dbReference type="Gene3D" id="3.20.20.150">
    <property type="entry name" value="Divalent-metal-dependent TIM barrel enzymes"/>
    <property type="match status" value="1"/>
</dbReference>
<dbReference type="InterPro" id="IPR013022">
    <property type="entry name" value="Xyl_isomerase-like_TIM-brl"/>
</dbReference>
<dbReference type="InterPro" id="IPR036237">
    <property type="entry name" value="Xyl_isomerase-like_sf"/>
</dbReference>
<evidence type="ECO:0000259" key="1">
    <source>
        <dbReference type="Pfam" id="PF01261"/>
    </source>
</evidence>
<sequence length="289" mass="33388">MRILLLLFGSILLSYGQEKVLFFQTDWGNQLSWNDFCERAKTSGYDGLEIWLPSGPDDQKALKAALKKHGLLLNLLHGTHKGLPFQESLELYKKGLEALMLWKPVLINSQTGSDFFSLEENKAFIEVANTLSSQYNIPVYHETHRGRFSYNLPDTNTYLNLIPDLKLTLDISHWMVVHESLLEGKDALLSTVKDRSHHIHARIGHAEGPQVNDPRAPEWNKALERHLGIWEEVIRNNWKKHKGVFTVTTEFGPADYMPTLPYTRIPVTDQWQANVYMMERLKKRLKLNK</sequence>
<dbReference type="SUPFAM" id="SSF51658">
    <property type="entry name" value="Xylose isomerase-like"/>
    <property type="match status" value="1"/>
</dbReference>
<dbReference type="Proteomes" id="UP000267585">
    <property type="component" value="Unassembled WGS sequence"/>
</dbReference>